<dbReference type="Proteomes" id="UP000611796">
    <property type="component" value="Unassembled WGS sequence"/>
</dbReference>
<dbReference type="EMBL" id="JACRWD010000001">
    <property type="protein sequence ID" value="MBC6003318.1"/>
    <property type="molecule type" value="Genomic_DNA"/>
</dbReference>
<name>A0ABR7K2K1_9FIRM</name>
<accession>A0ABR7K2K1</accession>
<feature type="transmembrane region" description="Helical" evidence="2">
    <location>
        <begin position="27"/>
        <end position="47"/>
    </location>
</feature>
<organism evidence="3 4">
    <name type="scientific">Paeniclostridium hominis</name>
    <dbReference type="NCBI Taxonomy" id="2764329"/>
    <lineage>
        <taxon>Bacteria</taxon>
        <taxon>Bacillati</taxon>
        <taxon>Bacillota</taxon>
        <taxon>Clostridia</taxon>
        <taxon>Peptostreptococcales</taxon>
        <taxon>Peptostreptococcaceae</taxon>
        <taxon>Paeniclostridium</taxon>
    </lineage>
</organism>
<sequence>MLATRMYKAVKEEKNQQKRKQKRYKTVKFTTLTALGIGATIGATMIYKKSKSKQCGVYDEYMYNLENYNNEVKETSELEEKINEFNSNRLSYENEDHPSNEEIQKVMNKIDTVDNDLNKH</sequence>
<evidence type="ECO:0000256" key="1">
    <source>
        <dbReference type="SAM" id="Coils"/>
    </source>
</evidence>
<gene>
    <name evidence="3" type="ORF">H8891_05860</name>
</gene>
<dbReference type="RefSeq" id="WP_187005586.1">
    <property type="nucleotide sequence ID" value="NZ_JACRWD010000001.1"/>
</dbReference>
<evidence type="ECO:0008006" key="5">
    <source>
        <dbReference type="Google" id="ProtNLM"/>
    </source>
</evidence>
<evidence type="ECO:0000256" key="2">
    <source>
        <dbReference type="SAM" id="Phobius"/>
    </source>
</evidence>
<feature type="coiled-coil region" evidence="1">
    <location>
        <begin position="58"/>
        <end position="95"/>
    </location>
</feature>
<keyword evidence="4" id="KW-1185">Reference proteome</keyword>
<evidence type="ECO:0000313" key="3">
    <source>
        <dbReference type="EMBL" id="MBC6003318.1"/>
    </source>
</evidence>
<keyword evidence="2" id="KW-1133">Transmembrane helix</keyword>
<keyword evidence="2" id="KW-0472">Membrane</keyword>
<reference evidence="3 4" key="1">
    <citation type="submission" date="2020-08" db="EMBL/GenBank/DDBJ databases">
        <authorList>
            <person name="Liu C."/>
            <person name="Sun Q."/>
        </authorList>
    </citation>
    <scope>NUCLEOTIDE SEQUENCE [LARGE SCALE GENOMIC DNA]</scope>
    <source>
        <strain evidence="3 4">NSJ-45</strain>
    </source>
</reference>
<proteinExistence type="predicted"/>
<protein>
    <recommendedName>
        <fullName evidence="5">YtxH domain-containing protein</fullName>
    </recommendedName>
</protein>
<comment type="caution">
    <text evidence="3">The sequence shown here is derived from an EMBL/GenBank/DDBJ whole genome shotgun (WGS) entry which is preliminary data.</text>
</comment>
<keyword evidence="1" id="KW-0175">Coiled coil</keyword>
<evidence type="ECO:0000313" key="4">
    <source>
        <dbReference type="Proteomes" id="UP000611796"/>
    </source>
</evidence>
<keyword evidence="2" id="KW-0812">Transmembrane</keyword>